<evidence type="ECO:0000256" key="3">
    <source>
        <dbReference type="ARBA" id="ARBA00023237"/>
    </source>
</evidence>
<evidence type="ECO:0000256" key="2">
    <source>
        <dbReference type="ARBA" id="ARBA00022692"/>
    </source>
</evidence>
<keyword evidence="3" id="KW-0998">Cell outer membrane</keyword>
<keyword evidence="1" id="KW-1134">Transmembrane beta strand</keyword>
<organism evidence="7 8">
    <name type="scientific">Sphingomonas paeninsulae</name>
    <dbReference type="NCBI Taxonomy" id="2319844"/>
    <lineage>
        <taxon>Bacteria</taxon>
        <taxon>Pseudomonadati</taxon>
        <taxon>Pseudomonadota</taxon>
        <taxon>Alphaproteobacteria</taxon>
        <taxon>Sphingomonadales</taxon>
        <taxon>Sphingomonadaceae</taxon>
        <taxon>Sphingomonas</taxon>
    </lineage>
</organism>
<dbReference type="GO" id="GO:0046819">
    <property type="term" value="P:protein secretion by the type V secretion system"/>
    <property type="evidence" value="ECO:0007669"/>
    <property type="project" value="TreeGrafter"/>
</dbReference>
<protein>
    <submittedName>
        <fullName evidence="7">ShlB/FhaC/HecB family hemolysin secretion/activation protein</fullName>
    </submittedName>
</protein>
<gene>
    <name evidence="7" type="ORF">D3Y57_17535</name>
</gene>
<dbReference type="GO" id="GO:0098046">
    <property type="term" value="C:type V protein secretion system complex"/>
    <property type="evidence" value="ECO:0007669"/>
    <property type="project" value="TreeGrafter"/>
</dbReference>
<evidence type="ECO:0000256" key="4">
    <source>
        <dbReference type="SAM" id="SignalP"/>
    </source>
</evidence>
<evidence type="ECO:0000313" key="8">
    <source>
        <dbReference type="Proteomes" id="UP000276254"/>
    </source>
</evidence>
<dbReference type="GO" id="GO:0008320">
    <property type="term" value="F:protein transmembrane transporter activity"/>
    <property type="evidence" value="ECO:0007669"/>
    <property type="project" value="TreeGrafter"/>
</dbReference>
<dbReference type="Proteomes" id="UP000276254">
    <property type="component" value="Chromosome"/>
</dbReference>
<reference evidence="7 8" key="1">
    <citation type="submission" date="2018-09" db="EMBL/GenBank/DDBJ databases">
        <title>Sphingomonas peninsula sp. nov., isolated from fildes peninsula, Antarctic soil.</title>
        <authorList>
            <person name="Yingchao G."/>
        </authorList>
    </citation>
    <scope>NUCLEOTIDE SEQUENCE [LARGE SCALE GENOMIC DNA]</scope>
    <source>
        <strain evidence="7 8">YZ-8</strain>
    </source>
</reference>
<feature type="chain" id="PRO_5019721278" evidence="4">
    <location>
        <begin position="19"/>
        <end position="532"/>
    </location>
</feature>
<feature type="domain" description="Polypeptide-transport-associated ShlB-type" evidence="6">
    <location>
        <begin position="61"/>
        <end position="132"/>
    </location>
</feature>
<dbReference type="InterPro" id="IPR005565">
    <property type="entry name" value="Hemolysn_activator_HlyB_C"/>
</dbReference>
<evidence type="ECO:0000256" key="1">
    <source>
        <dbReference type="ARBA" id="ARBA00022452"/>
    </source>
</evidence>
<sequence>MSFVFILWAAAAAPGVSASTTPLIIDRGRIDRAVQPDLPDQKSNPQRGGVVVTATSPTTAIRGISFRGEKVPARVADAAKPFLGRPADKPTLTALAAALSAAYAKSDIALYTVAIGAQDFAEGQVHVDVIEGYVAATAIVDPKKRAHPRVRRMTENLIGIRPLSRTYFERQISLMRDLPGLTYDLSALSTGDTGAISLTITPHQKRTKFDFGYSNRGTQLLGQGQFEGSAKLFEALTDGDQFSLSGAASSNFRDFLYAGAGYQIPVGYEGVTVSANLGYLKTRPRSIPIEGSAKTAGVTVSYPLIRGYKRDLFLSAGIDGINSDNAAFGSLIASERTRAARISASGSQRSEKRSIEFSGTISRGLGILGSHVDAPFADRVFTKANLAAAIGQKIGKVVIARVWASGQYTSDRLPAAERFAVGGADFGRAFDAGILSADRGIAGSVELAVLPKIAKKLENTELYVFTDGARVSILDRGPYTGASYGLASAGVGTRLRYTTKAEIGLEGAKSISRPYPGLTDNWRVSVEWKLAI</sequence>
<evidence type="ECO:0000259" key="6">
    <source>
        <dbReference type="Pfam" id="PF08479"/>
    </source>
</evidence>
<dbReference type="OrthoDB" id="7439045at2"/>
<feature type="domain" description="Haemolysin activator HlyB C-terminal" evidence="5">
    <location>
        <begin position="202"/>
        <end position="494"/>
    </location>
</feature>
<dbReference type="RefSeq" id="WP_121154672.1">
    <property type="nucleotide sequence ID" value="NZ_CP032829.1"/>
</dbReference>
<dbReference type="Gene3D" id="3.10.20.310">
    <property type="entry name" value="membrane protein fhac"/>
    <property type="match status" value="1"/>
</dbReference>
<dbReference type="InterPro" id="IPR013686">
    <property type="entry name" value="Polypept-transport_assoc_ShlB"/>
</dbReference>
<accession>A0A494TK29</accession>
<dbReference type="AlphaFoldDB" id="A0A494TK29"/>
<dbReference type="InterPro" id="IPR051544">
    <property type="entry name" value="TPS_OM_transporter"/>
</dbReference>
<keyword evidence="4" id="KW-0732">Signal</keyword>
<dbReference type="Pfam" id="PF03865">
    <property type="entry name" value="ShlB"/>
    <property type="match status" value="1"/>
</dbReference>
<dbReference type="PANTHER" id="PTHR34597:SF6">
    <property type="entry name" value="BLR6126 PROTEIN"/>
    <property type="match status" value="1"/>
</dbReference>
<keyword evidence="8" id="KW-1185">Reference proteome</keyword>
<keyword evidence="2" id="KW-0812">Transmembrane</keyword>
<dbReference type="PANTHER" id="PTHR34597">
    <property type="entry name" value="SLR1661 PROTEIN"/>
    <property type="match status" value="1"/>
</dbReference>
<dbReference type="Pfam" id="PF08479">
    <property type="entry name" value="POTRA_2"/>
    <property type="match status" value="1"/>
</dbReference>
<evidence type="ECO:0000259" key="5">
    <source>
        <dbReference type="Pfam" id="PF03865"/>
    </source>
</evidence>
<name>A0A494TK29_SPHPE</name>
<dbReference type="EMBL" id="CP032829">
    <property type="protein sequence ID" value="AYJ87403.1"/>
    <property type="molecule type" value="Genomic_DNA"/>
</dbReference>
<dbReference type="Gene3D" id="2.40.160.50">
    <property type="entry name" value="membrane protein fhac: a member of the omp85/tpsb transporter family"/>
    <property type="match status" value="1"/>
</dbReference>
<dbReference type="KEGG" id="spha:D3Y57_17535"/>
<proteinExistence type="predicted"/>
<keyword evidence="1" id="KW-0472">Membrane</keyword>
<feature type="signal peptide" evidence="4">
    <location>
        <begin position="1"/>
        <end position="18"/>
    </location>
</feature>
<evidence type="ECO:0000313" key="7">
    <source>
        <dbReference type="EMBL" id="AYJ87403.1"/>
    </source>
</evidence>